<dbReference type="InterPro" id="IPR029044">
    <property type="entry name" value="Nucleotide-diphossugar_trans"/>
</dbReference>
<dbReference type="EC" id="5.3.1.8" evidence="4"/>
<feature type="domain" description="Nucleotidyl transferase" evidence="2">
    <location>
        <begin position="6"/>
        <end position="285"/>
    </location>
</feature>
<dbReference type="NCBIfam" id="TIGR01479">
    <property type="entry name" value="GMP_PMI"/>
    <property type="match status" value="1"/>
</dbReference>
<dbReference type="InterPro" id="IPR006375">
    <property type="entry name" value="Man1P_GuaTrfase/Man6P_Isoase"/>
</dbReference>
<dbReference type="InterPro" id="IPR049577">
    <property type="entry name" value="GMPP_N"/>
</dbReference>
<name>A0ABY7VQ23_9BACT</name>
<dbReference type="EC" id="2.7.7.13" evidence="4"/>
<keyword evidence="5" id="KW-1185">Reference proteome</keyword>
<dbReference type="EMBL" id="CP117811">
    <property type="protein sequence ID" value="WDE96092.1"/>
    <property type="molecule type" value="Genomic_DNA"/>
</dbReference>
<protein>
    <submittedName>
        <fullName evidence="4">Mannose-1-phosphate guanylyltransferase/mannose-6-phosphate isomerase</fullName>
        <ecNumber evidence="4">2.7.7.13</ecNumber>
        <ecNumber evidence="4">5.3.1.8</ecNumber>
    </submittedName>
</protein>
<dbReference type="GO" id="GO:0004475">
    <property type="term" value="F:mannose-1-phosphate guanylyltransferase (GTP) activity"/>
    <property type="evidence" value="ECO:0007669"/>
    <property type="project" value="UniProtKB-EC"/>
</dbReference>
<dbReference type="RefSeq" id="WP_274150115.1">
    <property type="nucleotide sequence ID" value="NZ_CP117811.1"/>
</dbReference>
<dbReference type="Gene3D" id="3.90.550.10">
    <property type="entry name" value="Spore Coat Polysaccharide Biosynthesis Protein SpsA, Chain A"/>
    <property type="match status" value="1"/>
</dbReference>
<dbReference type="PANTHER" id="PTHR46390">
    <property type="entry name" value="MANNOSE-1-PHOSPHATE GUANYLYLTRANSFERASE"/>
    <property type="match status" value="1"/>
</dbReference>
<dbReference type="InterPro" id="IPR054566">
    <property type="entry name" value="ManC/GMP-like_b-helix"/>
</dbReference>
<dbReference type="Proteomes" id="UP001214250">
    <property type="component" value="Chromosome 1"/>
</dbReference>
<dbReference type="InterPro" id="IPR051161">
    <property type="entry name" value="Mannose-6P_isomerase_type2"/>
</dbReference>
<evidence type="ECO:0000259" key="3">
    <source>
        <dbReference type="Pfam" id="PF22640"/>
    </source>
</evidence>
<keyword evidence="4" id="KW-0548">Nucleotidyltransferase</keyword>
<feature type="domain" description="MannoseP isomerase/GMP-like beta-helix" evidence="3">
    <location>
        <begin position="292"/>
        <end position="346"/>
    </location>
</feature>
<evidence type="ECO:0000259" key="2">
    <source>
        <dbReference type="Pfam" id="PF00483"/>
    </source>
</evidence>
<dbReference type="Pfam" id="PF00483">
    <property type="entry name" value="NTP_transferase"/>
    <property type="match status" value="1"/>
</dbReference>
<proteinExistence type="inferred from homology"/>
<reference evidence="4 5" key="1">
    <citation type="submission" date="2023-02" db="EMBL/GenBank/DDBJ databases">
        <title>Genome sequence of Lentisphaera profundi SAORIC-696.</title>
        <authorList>
            <person name="Kim e."/>
            <person name="Cho J.-C."/>
            <person name="Choi A."/>
            <person name="Kang I."/>
        </authorList>
    </citation>
    <scope>NUCLEOTIDE SEQUENCE [LARGE SCALE GENOMIC DNA]</scope>
    <source>
        <strain evidence="4 5">SAORIC-696</strain>
    </source>
</reference>
<comment type="similarity">
    <text evidence="1">Belongs to the mannose-6-phosphate isomerase type 2 family.</text>
</comment>
<dbReference type="SUPFAM" id="SSF159283">
    <property type="entry name" value="Guanosine diphospho-D-mannose pyrophosphorylase/mannose-6-phosphate isomerase linker domain"/>
    <property type="match status" value="1"/>
</dbReference>
<accession>A0ABY7VQ23</accession>
<dbReference type="PANTHER" id="PTHR46390:SF1">
    <property type="entry name" value="MANNOSE-1-PHOSPHATE GUANYLYLTRANSFERASE"/>
    <property type="match status" value="1"/>
</dbReference>
<evidence type="ECO:0000313" key="5">
    <source>
        <dbReference type="Proteomes" id="UP001214250"/>
    </source>
</evidence>
<gene>
    <name evidence="4" type="ORF">PQO03_10240</name>
</gene>
<organism evidence="4 5">
    <name type="scientific">Lentisphaera profundi</name>
    <dbReference type="NCBI Taxonomy" id="1658616"/>
    <lineage>
        <taxon>Bacteria</taxon>
        <taxon>Pseudomonadati</taxon>
        <taxon>Lentisphaerota</taxon>
        <taxon>Lentisphaeria</taxon>
        <taxon>Lentisphaerales</taxon>
        <taxon>Lentisphaeraceae</taxon>
        <taxon>Lentisphaera</taxon>
    </lineage>
</organism>
<evidence type="ECO:0000256" key="1">
    <source>
        <dbReference type="RuleBase" id="RU004190"/>
    </source>
</evidence>
<keyword evidence="4" id="KW-0808">Transferase</keyword>
<keyword evidence="4" id="KW-0413">Isomerase</keyword>
<evidence type="ECO:0000313" key="4">
    <source>
        <dbReference type="EMBL" id="WDE96092.1"/>
    </source>
</evidence>
<dbReference type="GO" id="GO:0004476">
    <property type="term" value="F:mannose-6-phosphate isomerase activity"/>
    <property type="evidence" value="ECO:0007669"/>
    <property type="project" value="UniProtKB-EC"/>
</dbReference>
<dbReference type="SUPFAM" id="SSF53448">
    <property type="entry name" value="Nucleotide-diphospho-sugar transferases"/>
    <property type="match status" value="1"/>
</dbReference>
<sequence length="362" mass="40159">MKKLHTVIMSGGAGTRLWPLSRSHYPKQFHVLSGNDTMVQQTAARLDGLKELGSTLVVANEDHRFLVAEQLKHLDNLSIILEPCARNTAPAVALAAFELETLDPQSLMLVLSADHIIRDEDAFRNTVELSRLQAENGSIVTYGIVPDYPATGYGYIQKGEENAPQIFKVDEFVEKPNADRASEYLASGEFLWNSGMFLIRTDIYLEELNKFRPDIFQACKASITQAQRDPDFIRPHKASFEKCPKDSIDYAVMEKSALVCVTPLDAQWSDVGSWSELAKSSKSDLNGNNIIGDAILINTQDTYVKSEKRLIATAGLSNLVIIDTEDAILVADKNASQEIKQIVEQLKASNRPEADTFPSQLD</sequence>
<dbReference type="CDD" id="cd02509">
    <property type="entry name" value="GDP-M1P_Guanylyltransferase"/>
    <property type="match status" value="1"/>
</dbReference>
<dbReference type="Pfam" id="PF22640">
    <property type="entry name" value="ManC_GMP_beta-helix"/>
    <property type="match status" value="1"/>
</dbReference>
<dbReference type="InterPro" id="IPR005835">
    <property type="entry name" value="NTP_transferase_dom"/>
</dbReference>